<dbReference type="Proteomes" id="UP000799536">
    <property type="component" value="Unassembled WGS sequence"/>
</dbReference>
<proteinExistence type="predicted"/>
<organism evidence="2 3">
    <name type="scientific">Delitschia confertaspora ATCC 74209</name>
    <dbReference type="NCBI Taxonomy" id="1513339"/>
    <lineage>
        <taxon>Eukaryota</taxon>
        <taxon>Fungi</taxon>
        <taxon>Dikarya</taxon>
        <taxon>Ascomycota</taxon>
        <taxon>Pezizomycotina</taxon>
        <taxon>Dothideomycetes</taxon>
        <taxon>Pleosporomycetidae</taxon>
        <taxon>Pleosporales</taxon>
        <taxon>Delitschiaceae</taxon>
        <taxon>Delitschia</taxon>
    </lineage>
</organism>
<keyword evidence="3" id="KW-1185">Reference proteome</keyword>
<dbReference type="OrthoDB" id="5326588at2759"/>
<reference evidence="2" key="1">
    <citation type="journal article" date="2020" name="Stud. Mycol.">
        <title>101 Dothideomycetes genomes: a test case for predicting lifestyles and emergence of pathogens.</title>
        <authorList>
            <person name="Haridas S."/>
            <person name="Albert R."/>
            <person name="Binder M."/>
            <person name="Bloem J."/>
            <person name="Labutti K."/>
            <person name="Salamov A."/>
            <person name="Andreopoulos B."/>
            <person name="Baker S."/>
            <person name="Barry K."/>
            <person name="Bills G."/>
            <person name="Bluhm B."/>
            <person name="Cannon C."/>
            <person name="Castanera R."/>
            <person name="Culley D."/>
            <person name="Daum C."/>
            <person name="Ezra D."/>
            <person name="Gonzalez J."/>
            <person name="Henrissat B."/>
            <person name="Kuo A."/>
            <person name="Liang C."/>
            <person name="Lipzen A."/>
            <person name="Lutzoni F."/>
            <person name="Magnuson J."/>
            <person name="Mondo S."/>
            <person name="Nolan M."/>
            <person name="Ohm R."/>
            <person name="Pangilinan J."/>
            <person name="Park H.-J."/>
            <person name="Ramirez L."/>
            <person name="Alfaro M."/>
            <person name="Sun H."/>
            <person name="Tritt A."/>
            <person name="Yoshinaga Y."/>
            <person name="Zwiers L.-H."/>
            <person name="Turgeon B."/>
            <person name="Goodwin S."/>
            <person name="Spatafora J."/>
            <person name="Crous P."/>
            <person name="Grigoriev I."/>
        </authorList>
    </citation>
    <scope>NUCLEOTIDE SEQUENCE</scope>
    <source>
        <strain evidence="2">ATCC 74209</strain>
    </source>
</reference>
<dbReference type="EMBL" id="ML994272">
    <property type="protein sequence ID" value="KAF2197150.1"/>
    <property type="molecule type" value="Genomic_DNA"/>
</dbReference>
<feature type="region of interest" description="Disordered" evidence="1">
    <location>
        <begin position="447"/>
        <end position="526"/>
    </location>
</feature>
<evidence type="ECO:0000313" key="2">
    <source>
        <dbReference type="EMBL" id="KAF2197150.1"/>
    </source>
</evidence>
<feature type="region of interest" description="Disordered" evidence="1">
    <location>
        <begin position="894"/>
        <end position="939"/>
    </location>
</feature>
<evidence type="ECO:0000256" key="1">
    <source>
        <dbReference type="SAM" id="MobiDB-lite"/>
    </source>
</evidence>
<feature type="region of interest" description="Disordered" evidence="1">
    <location>
        <begin position="259"/>
        <end position="325"/>
    </location>
</feature>
<sequence length="1392" mass="163038">MVGVCKARLLSDSSGQTSCDKPATSLDGRLCGFHSRQCQALYRGYKRRNAQLDSLSASPPAYFAQSKSSLVVQEFNDVDTEAQLRELHGYLFKKYNLLERVVRARRLHHNHFFAIDYDYGHEKYINSLQNERHVIGRALERLGKRAATVMYKNKEWLQWVRKCQEDEEQRRANESQKVKLEALLFKRHQREVERHKRQVQRKEEQKRQEAFLEEVYHQRLLEMSEEAQDSWDPVQDVYEDERENYVDLINYFLMLKDQGDTGPTDISEKPGETPEAMNLDSRQLLGEKPLSKSAKKRTKKANSELKRLSEPQKPYSEGRGPGTIEMETKSQMRERLRKGVKFERPTGWYFAGSEGPMSIDAKVPPIPDDEIEVLLEEVAEIKSLLFCRLLLAHASLFPIALQANSIEEFLDNELVTGENLRDLCLKLERPKLQDVRDACADFVRGEAEEDFEEDQESEEEEDDEDEDRRGEKGMLTFKRRRNDIPEKYQTKREESAMRKRMGRRALTVSDETPTNSGELPNDNQDQPKKMRIKICGRYMYNYPSEKALGRGGWLQFSVIAKDSDLYDAIELCRNWEEFYELSILCVHHYFPASKWTIWVGDLMRQQLLILGFIPYFLSDKASKLTHYFQTGSRGMARRSHQFLEVRNFVCGHVKRNDPVTRRFIEYLTMETYEVIALVRDPKTGRTLIKPPTSELWLVREKSGWGRATKTKYEVLEEVGTSFFERMDAMRKWHFSFVEHYDVYIWDALPGRSYYRLQSKIEETLMRALRVRDQKDCFSLARPIIETITRDPETKRARTIRPGEKVNSIWDDINNSTSGVVKWSPDTGEIDEGTHGIMTSHKYSEADEIEDVYLFPMEAAGKLKNNLYKKHMNAMEKFESKPPIDLRRWVKDADTDDTLSEDEYDTSELEDDDGDSSWETEEDEMEGYGYEMDSASTPPEGDVHAAIELLTNNFKQSLSFNIRPDYFLGILRNQNRSLYSQLPKSIRNSDRDLIGACRFSLMSQSALSDTRHENIEADFLRHIDREKSKIFKECFHKADMEPGAAAKLFELQLMVVRMDFFLMDRITTGPFELLALMDPDAELITEERRIVTDAFMAHAAVSLFFDDAEAFLSSDYGRFFEKDSLLLNQTERAQQIPDRRTRKSNKTMPKELWAEWDKLLKDNGREQGTNAHDIYPREWSVIVRPIIMRLYRSGIITPSYMREFSGIAVASSEPGRREDLYLDYRLHVPHMKPKMALEDPAPYDRDYMLMRARTFAQMNPNARFALLRLWSAPHFYPLLFSYENRILSTFLDDRGRLWEFRFMPKDMPFSEWSVHQQTSSRIKAARHAFKDQAIAATDVIFLMGKDEKDLRMLASAATFVVQTKPWRLEIDFWKSFVNVDLKFMEELHERWFE</sequence>
<accession>A0A9P4MUK7</accession>
<feature type="compositionally biased region" description="Acidic residues" evidence="1">
    <location>
        <begin position="447"/>
        <end position="466"/>
    </location>
</feature>
<gene>
    <name evidence="2" type="ORF">GQ43DRAFT_484368</name>
</gene>
<protein>
    <submittedName>
        <fullName evidence="2">Uncharacterized protein</fullName>
    </submittedName>
</protein>
<comment type="caution">
    <text evidence="2">The sequence shown here is derived from an EMBL/GenBank/DDBJ whole genome shotgun (WGS) entry which is preliminary data.</text>
</comment>
<feature type="compositionally biased region" description="Basic and acidic residues" evidence="1">
    <location>
        <begin position="301"/>
        <end position="310"/>
    </location>
</feature>
<feature type="compositionally biased region" description="Basic and acidic residues" evidence="1">
    <location>
        <begin position="482"/>
        <end position="497"/>
    </location>
</feature>
<feature type="compositionally biased region" description="Acidic residues" evidence="1">
    <location>
        <begin position="894"/>
        <end position="925"/>
    </location>
</feature>
<feature type="compositionally biased region" description="Polar residues" evidence="1">
    <location>
        <begin position="509"/>
        <end position="524"/>
    </location>
</feature>
<evidence type="ECO:0000313" key="3">
    <source>
        <dbReference type="Proteomes" id="UP000799536"/>
    </source>
</evidence>
<name>A0A9P4MUK7_9PLEO</name>